<comment type="catalytic activity">
    <reaction evidence="8">
        <text>L-isoleucine + 2-oxoglutarate = (S)-3-methyl-2-oxopentanoate + L-glutamate</text>
        <dbReference type="Rhea" id="RHEA:24801"/>
        <dbReference type="ChEBI" id="CHEBI:16810"/>
        <dbReference type="ChEBI" id="CHEBI:29985"/>
        <dbReference type="ChEBI" id="CHEBI:35146"/>
        <dbReference type="ChEBI" id="CHEBI:58045"/>
        <dbReference type="EC" id="2.6.1.42"/>
    </reaction>
</comment>
<evidence type="ECO:0000256" key="5">
    <source>
        <dbReference type="ARBA" id="ARBA00009320"/>
    </source>
</evidence>
<dbReference type="KEGG" id="kim:G3T16_14830"/>
<comment type="pathway">
    <text evidence="3">Amino-acid biosynthesis; L-valine biosynthesis; L-valine from pyruvate: step 4/4.</text>
</comment>
<dbReference type="RefSeq" id="WP_163495918.1">
    <property type="nucleotide sequence ID" value="NZ_CP048711.1"/>
</dbReference>
<dbReference type="InterPro" id="IPR001544">
    <property type="entry name" value="Aminotrans_IV"/>
</dbReference>
<evidence type="ECO:0000256" key="1">
    <source>
        <dbReference type="ARBA" id="ARBA00003109"/>
    </source>
</evidence>
<evidence type="ECO:0000256" key="8">
    <source>
        <dbReference type="ARBA" id="ARBA00048798"/>
    </source>
</evidence>
<dbReference type="Gene3D" id="3.20.10.10">
    <property type="entry name" value="D-amino Acid Aminotransferase, subunit A, domain 2"/>
    <property type="match status" value="1"/>
</dbReference>
<comment type="similarity">
    <text evidence="5">Belongs to the class-IV pyridoxal-phosphate-dependent aminotransferase family.</text>
</comment>
<dbReference type="GO" id="GO:0005829">
    <property type="term" value="C:cytosol"/>
    <property type="evidence" value="ECO:0007669"/>
    <property type="project" value="TreeGrafter"/>
</dbReference>
<dbReference type="InterPro" id="IPR043132">
    <property type="entry name" value="BCAT-like_C"/>
</dbReference>
<dbReference type="PANTHER" id="PTHR42743:SF11">
    <property type="entry name" value="AMINODEOXYCHORISMATE LYASE"/>
    <property type="match status" value="1"/>
</dbReference>
<dbReference type="EC" id="2.6.1.42" evidence="6"/>
<dbReference type="Gene3D" id="3.30.470.10">
    <property type="match status" value="1"/>
</dbReference>
<keyword evidence="11" id="KW-1185">Reference proteome</keyword>
<evidence type="ECO:0000313" key="11">
    <source>
        <dbReference type="Proteomes" id="UP000477680"/>
    </source>
</evidence>
<dbReference type="Pfam" id="PF01063">
    <property type="entry name" value="Aminotran_4"/>
    <property type="match status" value="1"/>
</dbReference>
<comment type="pathway">
    <text evidence="2">Amino-acid biosynthesis; L-isoleucine biosynthesis; L-isoleucine from 2-oxobutanoate: step 4/4.</text>
</comment>
<evidence type="ECO:0000256" key="6">
    <source>
        <dbReference type="ARBA" id="ARBA00013053"/>
    </source>
</evidence>
<comment type="catalytic activity">
    <reaction evidence="7">
        <text>L-valine + 2-oxoglutarate = 3-methyl-2-oxobutanoate + L-glutamate</text>
        <dbReference type="Rhea" id="RHEA:24813"/>
        <dbReference type="ChEBI" id="CHEBI:11851"/>
        <dbReference type="ChEBI" id="CHEBI:16810"/>
        <dbReference type="ChEBI" id="CHEBI:29985"/>
        <dbReference type="ChEBI" id="CHEBI:57762"/>
        <dbReference type="EC" id="2.6.1.42"/>
    </reaction>
</comment>
<evidence type="ECO:0000256" key="2">
    <source>
        <dbReference type="ARBA" id="ARBA00004824"/>
    </source>
</evidence>
<evidence type="ECO:0000256" key="7">
    <source>
        <dbReference type="ARBA" id="ARBA00048212"/>
    </source>
</evidence>
<dbReference type="SUPFAM" id="SSF56752">
    <property type="entry name" value="D-aminoacid aminotransferase-like PLP-dependent enzymes"/>
    <property type="match status" value="1"/>
</dbReference>
<comment type="pathway">
    <text evidence="4">Amino-acid biosynthesis; L-leucine biosynthesis; L-leucine from 3-methyl-2-oxobutanoate: step 4/4.</text>
</comment>
<dbReference type="PANTHER" id="PTHR42743">
    <property type="entry name" value="AMINO-ACID AMINOTRANSFERASE"/>
    <property type="match status" value="1"/>
</dbReference>
<dbReference type="AlphaFoldDB" id="A0A6C0U9U6"/>
<proteinExistence type="inferred from homology"/>
<dbReference type="GO" id="GO:0004084">
    <property type="term" value="F:branched-chain-amino-acid transaminase activity"/>
    <property type="evidence" value="ECO:0007669"/>
    <property type="project" value="UniProtKB-EC"/>
</dbReference>
<dbReference type="InterPro" id="IPR050571">
    <property type="entry name" value="Class-IV_PLP-Dep_Aminotrnsfr"/>
</dbReference>
<dbReference type="GO" id="GO:0046394">
    <property type="term" value="P:carboxylic acid biosynthetic process"/>
    <property type="evidence" value="ECO:0007669"/>
    <property type="project" value="UniProtKB-ARBA"/>
</dbReference>
<sequence>MFDTMLAVDGELCLPDLHFERLVRHAALLKIDFSLDFTATASALLQRNGFTTGRYAIRTTVTRGPAARGLRISEQSWPTLIMRADSVTMSNEAVTVIIASTVRRNEHSPLSNIKSLNYGDQLLASMEARERHADDAILLNGSGHACCATTSNLFIVEKGRYFTPPLQDGVLDGITRRSFIENHEVCEQSIALERLLAAEAVFLTNSIFGVRLVREIVQDQRTR</sequence>
<dbReference type="InterPro" id="IPR043131">
    <property type="entry name" value="BCAT-like_N"/>
</dbReference>
<keyword evidence="10" id="KW-0808">Transferase</keyword>
<organism evidence="10 11">
    <name type="scientific">Kineobactrum salinum</name>
    <dbReference type="NCBI Taxonomy" id="2708301"/>
    <lineage>
        <taxon>Bacteria</taxon>
        <taxon>Pseudomonadati</taxon>
        <taxon>Pseudomonadota</taxon>
        <taxon>Gammaproteobacteria</taxon>
        <taxon>Cellvibrionales</taxon>
        <taxon>Halieaceae</taxon>
        <taxon>Kineobactrum</taxon>
    </lineage>
</organism>
<name>A0A6C0U9U6_9GAMM</name>
<accession>A0A6C0U9U6</accession>
<evidence type="ECO:0000256" key="4">
    <source>
        <dbReference type="ARBA" id="ARBA00005072"/>
    </source>
</evidence>
<reference evidence="10 11" key="1">
    <citation type="submission" date="2020-02" db="EMBL/GenBank/DDBJ databases">
        <title>Genome sequencing for Kineobactrum sp. M2.</title>
        <authorList>
            <person name="Park S.-J."/>
        </authorList>
    </citation>
    <scope>NUCLEOTIDE SEQUENCE [LARGE SCALE GENOMIC DNA]</scope>
    <source>
        <strain evidence="10 11">M2</strain>
    </source>
</reference>
<evidence type="ECO:0000313" key="10">
    <source>
        <dbReference type="EMBL" id="QIB66484.1"/>
    </source>
</evidence>
<evidence type="ECO:0000256" key="9">
    <source>
        <dbReference type="ARBA" id="ARBA00049229"/>
    </source>
</evidence>
<dbReference type="EMBL" id="CP048711">
    <property type="protein sequence ID" value="QIB66484.1"/>
    <property type="molecule type" value="Genomic_DNA"/>
</dbReference>
<keyword evidence="10" id="KW-0032">Aminotransferase</keyword>
<comment type="catalytic activity">
    <reaction evidence="9">
        <text>L-leucine + 2-oxoglutarate = 4-methyl-2-oxopentanoate + L-glutamate</text>
        <dbReference type="Rhea" id="RHEA:18321"/>
        <dbReference type="ChEBI" id="CHEBI:16810"/>
        <dbReference type="ChEBI" id="CHEBI:17865"/>
        <dbReference type="ChEBI" id="CHEBI:29985"/>
        <dbReference type="ChEBI" id="CHEBI:57427"/>
        <dbReference type="EC" id="2.6.1.42"/>
    </reaction>
</comment>
<dbReference type="InterPro" id="IPR036038">
    <property type="entry name" value="Aminotransferase-like"/>
</dbReference>
<protein>
    <recommendedName>
        <fullName evidence="6">branched-chain-amino-acid transaminase</fullName>
        <ecNumber evidence="6">2.6.1.42</ecNumber>
    </recommendedName>
</protein>
<comment type="function">
    <text evidence="1">Acts on leucine, isoleucine and valine.</text>
</comment>
<dbReference type="Proteomes" id="UP000477680">
    <property type="component" value="Chromosome"/>
</dbReference>
<evidence type="ECO:0000256" key="3">
    <source>
        <dbReference type="ARBA" id="ARBA00004931"/>
    </source>
</evidence>
<gene>
    <name evidence="10" type="ORF">G3T16_14830</name>
</gene>